<protein>
    <recommendedName>
        <fullName evidence="3">SnoaL-like domain-containing protein</fullName>
    </recommendedName>
</protein>
<comment type="caution">
    <text evidence="1">The sequence shown here is derived from an EMBL/GenBank/DDBJ whole genome shotgun (WGS) entry which is preliminary data.</text>
</comment>
<dbReference type="SUPFAM" id="SSF54427">
    <property type="entry name" value="NTF2-like"/>
    <property type="match status" value="1"/>
</dbReference>
<dbReference type="Gene3D" id="3.10.450.50">
    <property type="match status" value="1"/>
</dbReference>
<name>A0A9P3PKY0_LYOSH</name>
<organism evidence="1 2">
    <name type="scientific">Lyophyllum shimeji</name>
    <name type="common">Hon-shimeji</name>
    <name type="synonym">Tricholoma shimeji</name>
    <dbReference type="NCBI Taxonomy" id="47721"/>
    <lineage>
        <taxon>Eukaryota</taxon>
        <taxon>Fungi</taxon>
        <taxon>Dikarya</taxon>
        <taxon>Basidiomycota</taxon>
        <taxon>Agaricomycotina</taxon>
        <taxon>Agaricomycetes</taxon>
        <taxon>Agaricomycetidae</taxon>
        <taxon>Agaricales</taxon>
        <taxon>Tricholomatineae</taxon>
        <taxon>Lyophyllaceae</taxon>
        <taxon>Lyophyllum</taxon>
    </lineage>
</organism>
<keyword evidence="2" id="KW-1185">Reference proteome</keyword>
<accession>A0A9P3PKY0</accession>
<dbReference type="AlphaFoldDB" id="A0A9P3PKY0"/>
<evidence type="ECO:0000313" key="2">
    <source>
        <dbReference type="Proteomes" id="UP001063166"/>
    </source>
</evidence>
<evidence type="ECO:0008006" key="3">
    <source>
        <dbReference type="Google" id="ProtNLM"/>
    </source>
</evidence>
<reference evidence="1" key="1">
    <citation type="submission" date="2022-07" db="EMBL/GenBank/DDBJ databases">
        <title>The genome of Lyophyllum shimeji provides insight into the initial evolution of ectomycorrhizal fungal genome.</title>
        <authorList>
            <person name="Kobayashi Y."/>
            <person name="Shibata T."/>
            <person name="Hirakawa H."/>
            <person name="Shigenobu S."/>
            <person name="Nishiyama T."/>
            <person name="Yamada A."/>
            <person name="Hasebe M."/>
            <person name="Kawaguchi M."/>
        </authorList>
    </citation>
    <scope>NUCLEOTIDE SEQUENCE</scope>
    <source>
        <strain evidence="1">AT787</strain>
    </source>
</reference>
<dbReference type="InterPro" id="IPR032710">
    <property type="entry name" value="NTF2-like_dom_sf"/>
</dbReference>
<gene>
    <name evidence="1" type="ORF">LshimejAT787_0404050</name>
</gene>
<dbReference type="OrthoDB" id="2913089at2759"/>
<proteinExistence type="predicted"/>
<dbReference type="EMBL" id="BRPK01000004">
    <property type="protein sequence ID" value="GLB37354.1"/>
    <property type="molecule type" value="Genomic_DNA"/>
</dbReference>
<evidence type="ECO:0000313" key="1">
    <source>
        <dbReference type="EMBL" id="GLB37354.1"/>
    </source>
</evidence>
<dbReference type="Proteomes" id="UP001063166">
    <property type="component" value="Unassembled WGS sequence"/>
</dbReference>
<sequence length="147" mass="16372">MSPSTAQGLLPPSDVEIGQRWIVEMYSVADAKGITSAVEYLTPEATVYFGDSRPCHGRHAIERLCQWESAACVRVAHRIKHIEVLPDRTLVTLMADYHFTNGVKKTADCSIAWHKRPTDNKASRADIRGDLVEVIRELVSVQGPPDF</sequence>